<evidence type="ECO:0000256" key="1">
    <source>
        <dbReference type="ARBA" id="ARBA00001966"/>
    </source>
</evidence>
<dbReference type="Pfam" id="PF01058">
    <property type="entry name" value="Oxidored_q6"/>
    <property type="match status" value="1"/>
</dbReference>
<keyword evidence="6" id="KW-0408">Iron</keyword>
<keyword evidence="4" id="KW-0004">4Fe-4S</keyword>
<keyword evidence="7" id="KW-0411">Iron-sulfur</keyword>
<name>A0ABS6S0Y7_9BACT</name>
<dbReference type="EMBL" id="JABXWD010000189">
    <property type="protein sequence ID" value="MBV6342054.1"/>
    <property type="molecule type" value="Genomic_DNA"/>
</dbReference>
<evidence type="ECO:0000313" key="10">
    <source>
        <dbReference type="Proteomes" id="UP001196980"/>
    </source>
</evidence>
<sequence>MLESFKATGFFTSCGIKDVANALPDGRFRGLPEILDIPCPNACFRCAEVCPTYAVRVNPVRIDLRRCLFCPECERACPEGKIRFSNGVDLATTNPQSMVITVENKTPVLEAGSFSLFKRSLSLFNISSGGCNGCELELAELSNARYDIQRFGIDFTSTPLHADGLLITGPMTHNMATVVEDTLRVITLPRMLVLCGACAINGGGFCRLTGPGPQCVGRSQTRLGHCRLSTTSTGGIAGNFETPGEVGLLQTIP</sequence>
<evidence type="ECO:0000256" key="2">
    <source>
        <dbReference type="ARBA" id="ARBA00009173"/>
    </source>
</evidence>
<protein>
    <recommendedName>
        <fullName evidence="8">4Fe-4S ferredoxin-type domain-containing protein</fullName>
    </recommendedName>
</protein>
<comment type="similarity">
    <text evidence="3">Belongs to the FrhG family.</text>
</comment>
<dbReference type="InterPro" id="IPR017896">
    <property type="entry name" value="4Fe4S_Fe-S-bd"/>
</dbReference>
<dbReference type="PROSITE" id="PS51379">
    <property type="entry name" value="4FE4S_FER_2"/>
    <property type="match status" value="1"/>
</dbReference>
<dbReference type="PANTHER" id="PTHR42989">
    <property type="entry name" value="HYDROGENASE-4 COMPONENT I"/>
    <property type="match status" value="1"/>
</dbReference>
<dbReference type="InterPro" id="IPR017900">
    <property type="entry name" value="4Fe4S_Fe_S_CS"/>
</dbReference>
<dbReference type="InterPro" id="IPR052375">
    <property type="entry name" value="Complex_I_20kDa-like"/>
</dbReference>
<reference evidence="9 10" key="1">
    <citation type="journal article" date="2020" name="J Geophys Res Biogeosci">
        <title>Magnetotaxis as an Adaptation to Enable Bacterial Shuttling of Microbial Sulfur and Sulfur Cycling Across Aquatic Oxic#Anoxic Interfaces.</title>
        <authorList>
            <person name="Li J."/>
            <person name="Liu P."/>
            <person name="Wang J."/>
            <person name="Roberts A.P."/>
            <person name="Pan Y."/>
        </authorList>
    </citation>
    <scope>NUCLEOTIDE SEQUENCE [LARGE SCALE GENOMIC DNA]</scope>
    <source>
        <strain evidence="9 10">MYR-1_YQ</strain>
    </source>
</reference>
<comment type="cofactor">
    <cofactor evidence="1">
        <name>[4Fe-4S] cluster</name>
        <dbReference type="ChEBI" id="CHEBI:49883"/>
    </cofactor>
</comment>
<feature type="domain" description="4Fe-4S ferredoxin-type" evidence="8">
    <location>
        <begin position="58"/>
        <end position="87"/>
    </location>
</feature>
<evidence type="ECO:0000259" key="8">
    <source>
        <dbReference type="PROSITE" id="PS51379"/>
    </source>
</evidence>
<keyword evidence="10" id="KW-1185">Reference proteome</keyword>
<dbReference type="PANTHER" id="PTHR42989:SF1">
    <property type="entry name" value="FORMATE HYDROGENLYASE SUBUNIT 7-RELATED"/>
    <property type="match status" value="1"/>
</dbReference>
<organism evidence="9 10">
    <name type="scientific">Candidatus Magnetobacterium casense</name>
    <dbReference type="NCBI Taxonomy" id="1455061"/>
    <lineage>
        <taxon>Bacteria</taxon>
        <taxon>Pseudomonadati</taxon>
        <taxon>Nitrospirota</taxon>
        <taxon>Thermodesulfovibrionia</taxon>
        <taxon>Thermodesulfovibrionales</taxon>
        <taxon>Candidatus Magnetobacteriaceae</taxon>
        <taxon>Candidatus Magnetobacterium</taxon>
    </lineage>
</organism>
<gene>
    <name evidence="9" type="ORF">HWQ67_10700</name>
</gene>
<evidence type="ECO:0000256" key="4">
    <source>
        <dbReference type="ARBA" id="ARBA00022485"/>
    </source>
</evidence>
<dbReference type="RefSeq" id="WP_218252681.1">
    <property type="nucleotide sequence ID" value="NZ_JABXWD010000189.1"/>
</dbReference>
<evidence type="ECO:0000256" key="5">
    <source>
        <dbReference type="ARBA" id="ARBA00022723"/>
    </source>
</evidence>
<proteinExistence type="inferred from homology"/>
<comment type="caution">
    <text evidence="9">The sequence shown here is derived from an EMBL/GenBank/DDBJ whole genome shotgun (WGS) entry which is preliminary data.</text>
</comment>
<accession>A0ABS6S0Y7</accession>
<evidence type="ECO:0000256" key="6">
    <source>
        <dbReference type="ARBA" id="ARBA00023004"/>
    </source>
</evidence>
<dbReference type="InterPro" id="IPR006137">
    <property type="entry name" value="NADH_UbQ_OxRdtase-like_20kDa"/>
</dbReference>
<evidence type="ECO:0000256" key="3">
    <source>
        <dbReference type="ARBA" id="ARBA00010870"/>
    </source>
</evidence>
<evidence type="ECO:0000256" key="7">
    <source>
        <dbReference type="ARBA" id="ARBA00023014"/>
    </source>
</evidence>
<dbReference type="PROSITE" id="PS00198">
    <property type="entry name" value="4FE4S_FER_1"/>
    <property type="match status" value="1"/>
</dbReference>
<keyword evidence="5" id="KW-0479">Metal-binding</keyword>
<dbReference type="Proteomes" id="UP001196980">
    <property type="component" value="Unassembled WGS sequence"/>
</dbReference>
<comment type="similarity">
    <text evidence="2">Belongs to the complex I 20 kDa subunit family.</text>
</comment>
<evidence type="ECO:0000313" key="9">
    <source>
        <dbReference type="EMBL" id="MBV6342054.1"/>
    </source>
</evidence>